<accession>A0A225DFC5</accession>
<comment type="similarity">
    <text evidence="2">Belongs to the sulfatase family.</text>
</comment>
<evidence type="ECO:0000313" key="10">
    <source>
        <dbReference type="EMBL" id="OWK40182.1"/>
    </source>
</evidence>
<dbReference type="PANTHER" id="PTHR45953">
    <property type="entry name" value="IDURONATE 2-SULFATASE"/>
    <property type="match status" value="1"/>
</dbReference>
<feature type="domain" description="Sulfatase N-terminal" evidence="9">
    <location>
        <begin position="27"/>
        <end position="362"/>
    </location>
</feature>
<feature type="region of interest" description="Disordered" evidence="7">
    <location>
        <begin position="463"/>
        <end position="482"/>
    </location>
</feature>
<feature type="chain" id="PRO_5013325012" evidence="8">
    <location>
        <begin position="18"/>
        <end position="569"/>
    </location>
</feature>
<feature type="signal peptide" evidence="8">
    <location>
        <begin position="1"/>
        <end position="17"/>
    </location>
</feature>
<keyword evidence="4 8" id="KW-0732">Signal</keyword>
<evidence type="ECO:0000256" key="6">
    <source>
        <dbReference type="ARBA" id="ARBA00022837"/>
    </source>
</evidence>
<dbReference type="InterPro" id="IPR035874">
    <property type="entry name" value="IDS"/>
</dbReference>
<evidence type="ECO:0000313" key="11">
    <source>
        <dbReference type="Proteomes" id="UP000214646"/>
    </source>
</evidence>
<dbReference type="GO" id="GO:0004423">
    <property type="term" value="F:iduronate-2-sulfatase activity"/>
    <property type="evidence" value="ECO:0007669"/>
    <property type="project" value="InterPro"/>
</dbReference>
<evidence type="ECO:0000256" key="5">
    <source>
        <dbReference type="ARBA" id="ARBA00022801"/>
    </source>
</evidence>
<dbReference type="Proteomes" id="UP000214646">
    <property type="component" value="Unassembled WGS sequence"/>
</dbReference>
<keyword evidence="6" id="KW-0106">Calcium</keyword>
<comment type="caution">
    <text evidence="10">The sequence shown here is derived from an EMBL/GenBank/DDBJ whole genome shotgun (WGS) entry which is preliminary data.</text>
</comment>
<dbReference type="GO" id="GO:0046872">
    <property type="term" value="F:metal ion binding"/>
    <property type="evidence" value="ECO:0007669"/>
    <property type="project" value="UniProtKB-KW"/>
</dbReference>
<keyword evidence="3" id="KW-0479">Metal-binding</keyword>
<evidence type="ECO:0000256" key="2">
    <source>
        <dbReference type="ARBA" id="ARBA00008779"/>
    </source>
</evidence>
<evidence type="ECO:0000256" key="1">
    <source>
        <dbReference type="ARBA" id="ARBA00001913"/>
    </source>
</evidence>
<dbReference type="Pfam" id="PF00884">
    <property type="entry name" value="Sulfatase"/>
    <property type="match status" value="1"/>
</dbReference>
<dbReference type="GO" id="GO:0005737">
    <property type="term" value="C:cytoplasm"/>
    <property type="evidence" value="ECO:0007669"/>
    <property type="project" value="TreeGrafter"/>
</dbReference>
<dbReference type="RefSeq" id="WP_161967584.1">
    <property type="nucleotide sequence ID" value="NZ_NIDE01000008.1"/>
</dbReference>
<dbReference type="InterPro" id="IPR000917">
    <property type="entry name" value="Sulfatase_N"/>
</dbReference>
<dbReference type="EMBL" id="NIDE01000008">
    <property type="protein sequence ID" value="OWK40182.1"/>
    <property type="molecule type" value="Genomic_DNA"/>
</dbReference>
<dbReference type="Gene3D" id="3.40.720.10">
    <property type="entry name" value="Alkaline Phosphatase, subunit A"/>
    <property type="match status" value="1"/>
</dbReference>
<dbReference type="AlphaFoldDB" id="A0A225DFC5"/>
<dbReference type="SUPFAM" id="SSF53649">
    <property type="entry name" value="Alkaline phosphatase-like"/>
    <property type="match status" value="1"/>
</dbReference>
<proteinExistence type="inferred from homology"/>
<dbReference type="InterPro" id="IPR017850">
    <property type="entry name" value="Alkaline_phosphatase_core_sf"/>
</dbReference>
<dbReference type="OrthoDB" id="9782218at2"/>
<name>A0A225DFC5_9BACT</name>
<evidence type="ECO:0000259" key="9">
    <source>
        <dbReference type="Pfam" id="PF00884"/>
    </source>
</evidence>
<gene>
    <name evidence="10" type="ORF">FRUB_05101</name>
</gene>
<comment type="cofactor">
    <cofactor evidence="1">
        <name>Ca(2+)</name>
        <dbReference type="ChEBI" id="CHEBI:29108"/>
    </cofactor>
</comment>
<keyword evidence="5" id="KW-0378">Hydrolase</keyword>
<organism evidence="10 11">
    <name type="scientific">Fimbriiglobus ruber</name>
    <dbReference type="NCBI Taxonomy" id="1908690"/>
    <lineage>
        <taxon>Bacteria</taxon>
        <taxon>Pseudomonadati</taxon>
        <taxon>Planctomycetota</taxon>
        <taxon>Planctomycetia</taxon>
        <taxon>Gemmatales</taxon>
        <taxon>Gemmataceae</taxon>
        <taxon>Fimbriiglobus</taxon>
    </lineage>
</organism>
<sequence length="569" mass="62747">MTRALLVLTFAVLPAAAADPPKAAKRPNVLYIAADDLNTRLGCYGDALAKTPHLDKLAAGGVRFDRAYCQYPLCNPSRSSILSGRRPDTTKVFNNGTLARAHVGKDAVFLPELFRANGYFTARVGKIAHHAHEDQVTWDVSEHPRGPNGVNLMEKAYAAVEGTGIGEFTLGWKATQTRDEDEPDGVVATRVIELLRQAKKDGKPFFLAAGFYRPHLPFVAPKKYFDLYALDKIRLPAEPAGHLTEVPKPALVYNPNDARYSEDQKREAILAYLASVSFMDAQVGRLLAALEELKLTDDTIVVFFGDHGFHLGEHGGLFRKQSLFEESARVPLIVRVPGRATGVSPRLVELVDLYPTLADLAGLTPPVGLEGTSFKPLLGDPKRAWKSAAFTTVTRPPAVRGGEPTFGRSVRTERYRYTEWDGHGAELYDHDSDPKEFFNLADDPKHAGTVKELKKRLTDGWKAAVPTSPPAESKRPEGGQPVSVMTDVYPFLKKHCVSCHNDAAPRAERTLTGYQDAASILNDRSVWDDVLRHVEAKSMPPAAERQPLATETAVFVRNVRQLREQADMR</sequence>
<evidence type="ECO:0000256" key="3">
    <source>
        <dbReference type="ARBA" id="ARBA00022723"/>
    </source>
</evidence>
<evidence type="ECO:0000256" key="4">
    <source>
        <dbReference type="ARBA" id="ARBA00022729"/>
    </source>
</evidence>
<evidence type="ECO:0000256" key="7">
    <source>
        <dbReference type="SAM" id="MobiDB-lite"/>
    </source>
</evidence>
<reference evidence="11" key="1">
    <citation type="submission" date="2017-06" db="EMBL/GenBank/DDBJ databases">
        <title>Genome analysis of Fimbriiglobus ruber SP5, the first member of the order Planctomycetales with confirmed chitinolytic capability.</title>
        <authorList>
            <person name="Ravin N.V."/>
            <person name="Rakitin A.L."/>
            <person name="Ivanova A.A."/>
            <person name="Beletsky A.V."/>
            <person name="Kulichevskaya I.S."/>
            <person name="Mardanov A.V."/>
            <person name="Dedysh S.N."/>
        </authorList>
    </citation>
    <scope>NUCLEOTIDE SEQUENCE [LARGE SCALE GENOMIC DNA]</scope>
    <source>
        <strain evidence="11">SP5</strain>
    </source>
</reference>
<evidence type="ECO:0000256" key="8">
    <source>
        <dbReference type="SAM" id="SignalP"/>
    </source>
</evidence>
<dbReference type="PANTHER" id="PTHR45953:SF1">
    <property type="entry name" value="IDURONATE 2-SULFATASE"/>
    <property type="match status" value="1"/>
</dbReference>
<dbReference type="CDD" id="cd16030">
    <property type="entry name" value="iduronate-2-sulfatase"/>
    <property type="match status" value="1"/>
</dbReference>
<protein>
    <submittedName>
        <fullName evidence="10">Choline-sulfatase</fullName>
    </submittedName>
</protein>
<keyword evidence="11" id="KW-1185">Reference proteome</keyword>